<evidence type="ECO:0000256" key="2">
    <source>
        <dbReference type="ARBA" id="ARBA00022801"/>
    </source>
</evidence>
<reference evidence="4 5" key="1">
    <citation type="journal article" date="2012" name="Stand. Genomic Sci.">
        <title>Complete genome sequence of Terriglobus saanensis type strain SP1PR4(T), an Acidobacteria from tundra soil.</title>
        <authorList>
            <person name="Rawat S.R."/>
            <person name="Mannisto M.K."/>
            <person name="Starovoytov V."/>
            <person name="Goodwin L."/>
            <person name="Nolan M."/>
            <person name="Hauser L."/>
            <person name="Land M."/>
            <person name="Davenport K.W."/>
            <person name="Woyke T."/>
            <person name="Haggblom M.M."/>
        </authorList>
    </citation>
    <scope>NUCLEOTIDE SEQUENCE</scope>
    <source>
        <strain evidence="5">ATCC BAA-1853 / DSM 23119 / SP1PR4</strain>
    </source>
</reference>
<dbReference type="EMBL" id="CP002467">
    <property type="protein sequence ID" value="ADV84938.1"/>
    <property type="molecule type" value="Genomic_DNA"/>
</dbReference>
<feature type="domain" description="HD" evidence="3">
    <location>
        <begin position="11"/>
        <end position="174"/>
    </location>
</feature>
<dbReference type="Gene3D" id="1.10.3210.10">
    <property type="entry name" value="Hypothetical protein af1432"/>
    <property type="match status" value="1"/>
</dbReference>
<dbReference type="RefSeq" id="WP_013570668.1">
    <property type="nucleotide sequence ID" value="NC_014963.1"/>
</dbReference>
<accession>E8V647</accession>
<dbReference type="Pfam" id="PF13023">
    <property type="entry name" value="HD_3"/>
    <property type="match status" value="1"/>
</dbReference>
<keyword evidence="5" id="KW-1185">Reference proteome</keyword>
<dbReference type="Proteomes" id="UP000006844">
    <property type="component" value="Chromosome"/>
</dbReference>
<sequence>MQRILDFILELDKLKGVTRKVRPLGLSRYENSAEHSWQISLLAISLEEYAESPVDIAHVVRMLLVHDIGEIDTGDTMAYVEGGWVERKADELTAAKRIFGLLPAERGAEFLALWEEFEHGDTPESRFANSVDRAMPVLLNLANEGQSWRENSISYERVVKRVEWQVKAGCPALWEYLRVRLGEARELGLFGATE</sequence>
<dbReference type="InterPro" id="IPR039356">
    <property type="entry name" value="YfbR/HDDC2"/>
</dbReference>
<dbReference type="PANTHER" id="PTHR11845">
    <property type="entry name" value="5'-DEOXYNUCLEOTIDASE HDDC2"/>
    <property type="match status" value="1"/>
</dbReference>
<evidence type="ECO:0000313" key="4">
    <source>
        <dbReference type="EMBL" id="ADV84938.1"/>
    </source>
</evidence>
<dbReference type="SUPFAM" id="SSF109604">
    <property type="entry name" value="HD-domain/PDEase-like"/>
    <property type="match status" value="1"/>
</dbReference>
<keyword evidence="2" id="KW-0378">Hydrolase</keyword>
<evidence type="ECO:0000256" key="1">
    <source>
        <dbReference type="ARBA" id="ARBA00022723"/>
    </source>
</evidence>
<protein>
    <recommendedName>
        <fullName evidence="3">HD domain-containing protein</fullName>
    </recommendedName>
</protein>
<dbReference type="InterPro" id="IPR006674">
    <property type="entry name" value="HD_domain"/>
</dbReference>
<proteinExistence type="predicted"/>
<evidence type="ECO:0000313" key="5">
    <source>
        <dbReference type="Proteomes" id="UP000006844"/>
    </source>
</evidence>
<keyword evidence="1" id="KW-0479">Metal-binding</keyword>
<dbReference type="GO" id="GO:0002953">
    <property type="term" value="F:5'-deoxynucleotidase activity"/>
    <property type="evidence" value="ECO:0007669"/>
    <property type="project" value="InterPro"/>
</dbReference>
<dbReference type="OrthoDB" id="9796032at2"/>
<gene>
    <name evidence="4" type="ordered locus">AciPR4_4193</name>
</gene>
<name>E8V647_TERSS</name>
<dbReference type="GO" id="GO:0005737">
    <property type="term" value="C:cytoplasm"/>
    <property type="evidence" value="ECO:0007669"/>
    <property type="project" value="TreeGrafter"/>
</dbReference>
<dbReference type="STRING" id="401053.AciPR4_4193"/>
<evidence type="ECO:0000259" key="3">
    <source>
        <dbReference type="Pfam" id="PF13023"/>
    </source>
</evidence>
<dbReference type="KEGG" id="tsa:AciPR4_4193"/>
<dbReference type="PANTHER" id="PTHR11845:SF13">
    <property type="entry name" value="5'-DEOXYNUCLEOTIDASE HDDC2"/>
    <property type="match status" value="1"/>
</dbReference>
<organism evidence="4 5">
    <name type="scientific">Terriglobus saanensis (strain ATCC BAA-1853 / DSM 23119 / SP1PR4)</name>
    <dbReference type="NCBI Taxonomy" id="401053"/>
    <lineage>
        <taxon>Bacteria</taxon>
        <taxon>Pseudomonadati</taxon>
        <taxon>Acidobacteriota</taxon>
        <taxon>Terriglobia</taxon>
        <taxon>Terriglobales</taxon>
        <taxon>Acidobacteriaceae</taxon>
        <taxon>Terriglobus</taxon>
    </lineage>
</organism>
<dbReference type="AlphaFoldDB" id="E8V647"/>
<dbReference type="eggNOG" id="COG1896">
    <property type="taxonomic scope" value="Bacteria"/>
</dbReference>
<dbReference type="GO" id="GO:0046872">
    <property type="term" value="F:metal ion binding"/>
    <property type="evidence" value="ECO:0007669"/>
    <property type="project" value="UniProtKB-KW"/>
</dbReference>
<dbReference type="HOGENOM" id="CLU_039453_5_1_0"/>